<dbReference type="PANTHER" id="PTHR30536:SF5">
    <property type="entry name" value="ALTRONATE DEHYDRATASE"/>
    <property type="match status" value="1"/>
</dbReference>
<dbReference type="HOGENOM" id="CLU_084161_3_0_9"/>
<gene>
    <name evidence="3" type="ordered locus">CD196_2792</name>
</gene>
<dbReference type="CDD" id="cd11613">
    <property type="entry name" value="SAF_AH_GD"/>
    <property type="match status" value="1"/>
</dbReference>
<dbReference type="GO" id="GO:0016787">
    <property type="term" value="F:hydrolase activity"/>
    <property type="evidence" value="ECO:0007669"/>
    <property type="project" value="UniProtKB-KW"/>
</dbReference>
<dbReference type="Pfam" id="PF08666">
    <property type="entry name" value="SAF"/>
    <property type="match status" value="1"/>
</dbReference>
<organism evidence="3 4">
    <name type="scientific">Clostridioides difficile (strain CD196)</name>
    <name type="common">Peptoclostridium difficile</name>
    <dbReference type="NCBI Taxonomy" id="645462"/>
    <lineage>
        <taxon>Bacteria</taxon>
        <taxon>Bacillati</taxon>
        <taxon>Bacillota</taxon>
        <taxon>Clostridia</taxon>
        <taxon>Peptostreptococcales</taxon>
        <taxon>Peptostreptococcaceae</taxon>
        <taxon>Clostridioides</taxon>
    </lineage>
</organism>
<evidence type="ECO:0000313" key="4">
    <source>
        <dbReference type="Proteomes" id="UP000002068"/>
    </source>
</evidence>
<feature type="domain" description="SAF" evidence="2">
    <location>
        <begin position="11"/>
        <end position="87"/>
    </location>
</feature>
<dbReference type="AlphaFoldDB" id="A0A0H3N5G9"/>
<dbReference type="GO" id="GO:0016829">
    <property type="term" value="F:lyase activity"/>
    <property type="evidence" value="ECO:0007669"/>
    <property type="project" value="UniProtKB-KW"/>
</dbReference>
<dbReference type="Gene3D" id="2.30.130.110">
    <property type="match status" value="1"/>
</dbReference>
<dbReference type="EMBL" id="FN538970">
    <property type="protein sequence ID" value="CBA65463.1"/>
    <property type="molecule type" value="Genomic_DNA"/>
</dbReference>
<protein>
    <submittedName>
        <fullName evidence="3">Probable carbohydrate hydrolase (N-terminus)</fullName>
    </submittedName>
</protein>
<dbReference type="InterPro" id="IPR013974">
    <property type="entry name" value="SAF"/>
</dbReference>
<keyword evidence="1" id="KW-0456">Lyase</keyword>
<dbReference type="RefSeq" id="WP_009891309.1">
    <property type="nucleotide sequence ID" value="NC_013315.1"/>
</dbReference>
<dbReference type="PANTHER" id="PTHR30536">
    <property type="entry name" value="ALTRONATE/GALACTARATE DEHYDRATASE"/>
    <property type="match status" value="1"/>
</dbReference>
<dbReference type="Proteomes" id="UP000002068">
    <property type="component" value="Chromosome"/>
</dbReference>
<dbReference type="KEGG" id="cdc:CD196_2792"/>
<keyword evidence="3" id="KW-0378">Hydrolase</keyword>
<evidence type="ECO:0000256" key="1">
    <source>
        <dbReference type="ARBA" id="ARBA00023239"/>
    </source>
</evidence>
<reference evidence="3 4" key="1">
    <citation type="journal article" date="2009" name="Genome Biol.">
        <title>Comparative genome and phenotypic analysis of Clostridium difficile 027 strains provides insight into the evolution of a hypervirulent bacterium.</title>
        <authorList>
            <person name="Stabler R.A."/>
            <person name="He M."/>
            <person name="Dawson L."/>
            <person name="Martin M."/>
            <person name="Valiente E."/>
            <person name="Corton C."/>
            <person name="Lawley T.D."/>
            <person name="Sebaihia M."/>
            <person name="Quail M.A."/>
            <person name="Rose G."/>
            <person name="Gerding D.N."/>
            <person name="Gibert M."/>
            <person name="Popoff M.R."/>
            <person name="Parkhill J."/>
            <person name="Dougan G."/>
            <person name="Wren B.W."/>
        </authorList>
    </citation>
    <scope>NUCLEOTIDE SEQUENCE [LARGE SCALE GENOMIC DNA]</scope>
    <source>
        <strain evidence="3 4">CD196</strain>
    </source>
</reference>
<dbReference type="InterPro" id="IPR044144">
    <property type="entry name" value="SAF_UxaA/GarD"/>
</dbReference>
<evidence type="ECO:0000313" key="3">
    <source>
        <dbReference type="EMBL" id="CBA65463.1"/>
    </source>
</evidence>
<proteinExistence type="predicted"/>
<evidence type="ECO:0000259" key="2">
    <source>
        <dbReference type="SMART" id="SM00858"/>
    </source>
</evidence>
<dbReference type="GO" id="GO:0019698">
    <property type="term" value="P:D-galacturonate catabolic process"/>
    <property type="evidence" value="ECO:0007669"/>
    <property type="project" value="TreeGrafter"/>
</dbReference>
<dbReference type="SMART" id="SM00858">
    <property type="entry name" value="SAF"/>
    <property type="match status" value="1"/>
</dbReference>
<sequence>MINAVIIDEKDNVAVAIEAIAKGNEISFKLKDKTVKTITALDNITIYHKLAIKDMAQGDKVTKYGEHIGEANQEIKSGQHVHIHNVRSVREDLDKQVMTNI</sequence>
<dbReference type="InterPro" id="IPR052172">
    <property type="entry name" value="UxaA_altronate/galactarate_dh"/>
</dbReference>
<accession>A0A0H3N5G9</accession>
<name>A0A0H3N5G9_CLODC</name>